<protein>
    <submittedName>
        <fullName evidence="1">Uncharacterized protein</fullName>
    </submittedName>
</protein>
<gene>
    <name evidence="1" type="ORF">LCGC14_0862510</name>
</gene>
<dbReference type="AlphaFoldDB" id="A0A0F9PSH3"/>
<proteinExistence type="predicted"/>
<dbReference type="EMBL" id="LAZR01002620">
    <property type="protein sequence ID" value="KKN27657.1"/>
    <property type="molecule type" value="Genomic_DNA"/>
</dbReference>
<accession>A0A0F9PSH3</accession>
<comment type="caution">
    <text evidence="1">The sequence shown here is derived from an EMBL/GenBank/DDBJ whole genome shotgun (WGS) entry which is preliminary data.</text>
</comment>
<organism evidence="1">
    <name type="scientific">marine sediment metagenome</name>
    <dbReference type="NCBI Taxonomy" id="412755"/>
    <lineage>
        <taxon>unclassified sequences</taxon>
        <taxon>metagenomes</taxon>
        <taxon>ecological metagenomes</taxon>
    </lineage>
</organism>
<reference evidence="1" key="1">
    <citation type="journal article" date="2015" name="Nature">
        <title>Complex archaea that bridge the gap between prokaryotes and eukaryotes.</title>
        <authorList>
            <person name="Spang A."/>
            <person name="Saw J.H."/>
            <person name="Jorgensen S.L."/>
            <person name="Zaremba-Niedzwiedzka K."/>
            <person name="Martijn J."/>
            <person name="Lind A.E."/>
            <person name="van Eijk R."/>
            <person name="Schleper C."/>
            <person name="Guy L."/>
            <person name="Ettema T.J."/>
        </authorList>
    </citation>
    <scope>NUCLEOTIDE SEQUENCE</scope>
</reference>
<evidence type="ECO:0000313" key="1">
    <source>
        <dbReference type="EMBL" id="KKN27657.1"/>
    </source>
</evidence>
<name>A0A0F9PSH3_9ZZZZ</name>
<sequence length="52" mass="5840">MGKTEIKENADITFVNYQDADCGCKVEYSDGYGSYADVIFVKLCDKHKKGLK</sequence>